<dbReference type="Pfam" id="PF16862">
    <property type="entry name" value="Glyco_hydro_79C"/>
    <property type="match status" value="1"/>
</dbReference>
<evidence type="ECO:0000313" key="3">
    <source>
        <dbReference type="Proteomes" id="UP000054166"/>
    </source>
</evidence>
<protein>
    <submittedName>
        <fullName evidence="2">Glycoside hydrolase family 79 protein</fullName>
    </submittedName>
</protein>
<reference evidence="3" key="2">
    <citation type="submission" date="2015-01" db="EMBL/GenBank/DDBJ databases">
        <title>Evolutionary Origins and Diversification of the Mycorrhizal Mutualists.</title>
        <authorList>
            <consortium name="DOE Joint Genome Institute"/>
            <consortium name="Mycorrhizal Genomics Consortium"/>
            <person name="Kohler A."/>
            <person name="Kuo A."/>
            <person name="Nagy L.G."/>
            <person name="Floudas D."/>
            <person name="Copeland A."/>
            <person name="Barry K.W."/>
            <person name="Cichocki N."/>
            <person name="Veneault-Fourrey C."/>
            <person name="LaButti K."/>
            <person name="Lindquist E.A."/>
            <person name="Lipzen A."/>
            <person name="Lundell T."/>
            <person name="Morin E."/>
            <person name="Murat C."/>
            <person name="Riley R."/>
            <person name="Ohm R."/>
            <person name="Sun H."/>
            <person name="Tunlid A."/>
            <person name="Henrissat B."/>
            <person name="Grigoriev I.V."/>
            <person name="Hibbett D.S."/>
            <person name="Martin F."/>
        </authorList>
    </citation>
    <scope>NUCLEOTIDE SEQUENCE [LARGE SCALE GENOMIC DNA]</scope>
    <source>
        <strain evidence="3">F 1598</strain>
    </source>
</reference>
<dbReference type="Proteomes" id="UP000054166">
    <property type="component" value="Unassembled WGS sequence"/>
</dbReference>
<feature type="domain" description="Beta-glucuronidase C-terminal" evidence="1">
    <location>
        <begin position="192"/>
        <end position="264"/>
    </location>
</feature>
<dbReference type="InParanoid" id="A0A0C3FHZ4"/>
<dbReference type="InterPro" id="IPR052974">
    <property type="entry name" value="GH79_Enzymes"/>
</dbReference>
<name>A0A0C3FHZ4_PILCF</name>
<reference evidence="2 3" key="1">
    <citation type="submission" date="2014-04" db="EMBL/GenBank/DDBJ databases">
        <authorList>
            <consortium name="DOE Joint Genome Institute"/>
            <person name="Kuo A."/>
            <person name="Tarkka M."/>
            <person name="Buscot F."/>
            <person name="Kohler A."/>
            <person name="Nagy L.G."/>
            <person name="Floudas D."/>
            <person name="Copeland A."/>
            <person name="Barry K.W."/>
            <person name="Cichocki N."/>
            <person name="Veneault-Fourrey C."/>
            <person name="LaButti K."/>
            <person name="Lindquist E.A."/>
            <person name="Lipzen A."/>
            <person name="Lundell T."/>
            <person name="Morin E."/>
            <person name="Murat C."/>
            <person name="Sun H."/>
            <person name="Tunlid A."/>
            <person name="Henrissat B."/>
            <person name="Grigoriev I.V."/>
            <person name="Hibbett D.S."/>
            <person name="Martin F."/>
            <person name="Nordberg H.P."/>
            <person name="Cantor M.N."/>
            <person name="Hua S.X."/>
        </authorList>
    </citation>
    <scope>NUCLEOTIDE SEQUENCE [LARGE SCALE GENOMIC DNA]</scope>
    <source>
        <strain evidence="2 3">F 1598</strain>
    </source>
</reference>
<sequence length="269" mass="30620">MMANISNFVNVKWYFGIPFHHRQNFNLKVAEVVQRILGDNLISLQTELEQPVDAQEMVFKFLIYKLGQIIVEPYLDFTQYAQTMLKPLLMFKTNIVSCGGFTHVRDSFGVALWGVDYALQMVYTVHFYALFYDYFSTGPSLIITRSSVDQPVFFLPMDSWANSLVVAEIISSSNKSQIMDLNANNVNEFTPAYVVYEDSTPTRVALFNFVTDPLGASNYTAIISVEDPAQEQVKVKYLLAERVSSKDKCRWVNQTFGGHFASDSRLMGQ</sequence>
<dbReference type="Gene3D" id="3.20.20.80">
    <property type="entry name" value="Glycosidases"/>
    <property type="match status" value="1"/>
</dbReference>
<dbReference type="STRING" id="765440.A0A0C3FHZ4"/>
<dbReference type="OrthoDB" id="2796951at2759"/>
<evidence type="ECO:0000259" key="1">
    <source>
        <dbReference type="Pfam" id="PF16862"/>
    </source>
</evidence>
<evidence type="ECO:0000313" key="2">
    <source>
        <dbReference type="EMBL" id="KIM79214.1"/>
    </source>
</evidence>
<gene>
    <name evidence="2" type="ORF">PILCRDRAFT_792436</name>
</gene>
<dbReference type="PANTHER" id="PTHR36183:SF2">
    <property type="entry name" value="BETA-GLUCURONIDASE C-TERMINAL DOMAIN-CONTAINING PROTEIN"/>
    <property type="match status" value="1"/>
</dbReference>
<proteinExistence type="predicted"/>
<keyword evidence="3" id="KW-1185">Reference proteome</keyword>
<dbReference type="HOGENOM" id="CLU_1036467_0_0_1"/>
<keyword evidence="2" id="KW-0378">Hydrolase</keyword>
<organism evidence="2 3">
    <name type="scientific">Piloderma croceum (strain F 1598)</name>
    <dbReference type="NCBI Taxonomy" id="765440"/>
    <lineage>
        <taxon>Eukaryota</taxon>
        <taxon>Fungi</taxon>
        <taxon>Dikarya</taxon>
        <taxon>Basidiomycota</taxon>
        <taxon>Agaricomycotina</taxon>
        <taxon>Agaricomycetes</taxon>
        <taxon>Agaricomycetidae</taxon>
        <taxon>Atheliales</taxon>
        <taxon>Atheliaceae</taxon>
        <taxon>Piloderma</taxon>
    </lineage>
</organism>
<accession>A0A0C3FHZ4</accession>
<dbReference type="GO" id="GO:0016787">
    <property type="term" value="F:hydrolase activity"/>
    <property type="evidence" value="ECO:0007669"/>
    <property type="project" value="UniProtKB-KW"/>
</dbReference>
<dbReference type="AlphaFoldDB" id="A0A0C3FHZ4"/>
<dbReference type="EMBL" id="KN833011">
    <property type="protein sequence ID" value="KIM79214.1"/>
    <property type="molecule type" value="Genomic_DNA"/>
</dbReference>
<dbReference type="PANTHER" id="PTHR36183">
    <property type="entry name" value="BETA-GLUCURONIDASE"/>
    <property type="match status" value="1"/>
</dbReference>
<dbReference type="InterPro" id="IPR031728">
    <property type="entry name" value="GlcAase_C"/>
</dbReference>